<organism evidence="1 2">
    <name type="scientific">Streptococcus mitis</name>
    <dbReference type="NCBI Taxonomy" id="28037"/>
    <lineage>
        <taxon>Bacteria</taxon>
        <taxon>Bacillati</taxon>
        <taxon>Bacillota</taxon>
        <taxon>Bacilli</taxon>
        <taxon>Lactobacillales</taxon>
        <taxon>Streptococcaceae</taxon>
        <taxon>Streptococcus</taxon>
        <taxon>Streptococcus mitis group</taxon>
    </lineage>
</organism>
<dbReference type="RefSeq" id="WP_260666252.1">
    <property type="nucleotide sequence ID" value="NZ_CABEHV010000004.1"/>
</dbReference>
<proteinExistence type="predicted"/>
<reference evidence="1 2" key="1">
    <citation type="submission" date="2019-05" db="EMBL/GenBank/DDBJ databases">
        <authorList>
            <consortium name="Pathogen Informatics"/>
        </authorList>
    </citation>
    <scope>NUCLEOTIDE SEQUENCE [LARGE SCALE GENOMIC DNA]</scope>
    <source>
        <strain evidence="1 2">NCTC11189</strain>
    </source>
</reference>
<dbReference type="EMBL" id="CABEHV010000004">
    <property type="protein sequence ID" value="VTS29290.1"/>
    <property type="molecule type" value="Genomic_DNA"/>
</dbReference>
<name>A0A4U9YNX2_STRMT</name>
<accession>A0A4U9YNX2</accession>
<sequence length="58" mass="7012">MNYNTILILSMVFRLMKIQSNPTQALARFRQNEITKEEMLAEFRNPYSFKQLYIHNQS</sequence>
<protein>
    <submittedName>
        <fullName evidence="1">Uncharacterized protein</fullName>
    </submittedName>
</protein>
<dbReference type="Proteomes" id="UP000387692">
    <property type="component" value="Unassembled WGS sequence"/>
</dbReference>
<gene>
    <name evidence="1" type="ORF">NCTC11189_00862</name>
</gene>
<dbReference type="AlphaFoldDB" id="A0A4U9YNX2"/>
<evidence type="ECO:0000313" key="2">
    <source>
        <dbReference type="Proteomes" id="UP000387692"/>
    </source>
</evidence>
<evidence type="ECO:0000313" key="1">
    <source>
        <dbReference type="EMBL" id="VTS29290.1"/>
    </source>
</evidence>